<evidence type="ECO:0000313" key="2">
    <source>
        <dbReference type="Proteomes" id="UP000593561"/>
    </source>
</evidence>
<dbReference type="AlphaFoldDB" id="A0A7J8TBT3"/>
<reference evidence="1 2" key="1">
    <citation type="journal article" date="2019" name="Genome Biol. Evol.">
        <title>Insights into the evolution of the New World diploid cottons (Gossypium, subgenus Houzingenia) based on genome sequencing.</title>
        <authorList>
            <person name="Grover C.E."/>
            <person name="Arick M.A. 2nd"/>
            <person name="Thrash A."/>
            <person name="Conover J.L."/>
            <person name="Sanders W.S."/>
            <person name="Peterson D.G."/>
            <person name="Frelichowski J.E."/>
            <person name="Scheffler J.A."/>
            <person name="Scheffler B.E."/>
            <person name="Wendel J.F."/>
        </authorList>
    </citation>
    <scope>NUCLEOTIDE SEQUENCE [LARGE SCALE GENOMIC DNA]</scope>
    <source>
        <strain evidence="1">27</strain>
        <tissue evidence="1">Leaf</tissue>
    </source>
</reference>
<proteinExistence type="predicted"/>
<name>A0A7J8TBT3_GOSDV</name>
<dbReference type="EMBL" id="JABFAC010242545">
    <property type="protein sequence ID" value="MBA0635613.1"/>
    <property type="molecule type" value="Genomic_DNA"/>
</dbReference>
<evidence type="ECO:0000313" key="1">
    <source>
        <dbReference type="EMBL" id="MBA0635613.1"/>
    </source>
</evidence>
<keyword evidence="2" id="KW-1185">Reference proteome</keyword>
<sequence>MVRQFRTFLGEFLDYDTKMVLSSTKRFMRIKVRLDVQLPLKRKKKIVLRQAWTWGEFLFTTGDGGAVKYHIQLGYIVKSPIKTRGVNDELIVERGKIKRRSEIG</sequence>
<dbReference type="Proteomes" id="UP000593561">
    <property type="component" value="Unassembled WGS sequence"/>
</dbReference>
<accession>A0A7J8TBT3</accession>
<gene>
    <name evidence="1" type="ORF">Godav_021824</name>
</gene>
<comment type="caution">
    <text evidence="1">The sequence shown here is derived from an EMBL/GenBank/DDBJ whole genome shotgun (WGS) entry which is preliminary data.</text>
</comment>
<protein>
    <submittedName>
        <fullName evidence="1">Uncharacterized protein</fullName>
    </submittedName>
</protein>
<organism evidence="1 2">
    <name type="scientific">Gossypium davidsonii</name>
    <name type="common">Davidson's cotton</name>
    <name type="synonym">Gossypium klotzschianum subsp. davidsonii</name>
    <dbReference type="NCBI Taxonomy" id="34287"/>
    <lineage>
        <taxon>Eukaryota</taxon>
        <taxon>Viridiplantae</taxon>
        <taxon>Streptophyta</taxon>
        <taxon>Embryophyta</taxon>
        <taxon>Tracheophyta</taxon>
        <taxon>Spermatophyta</taxon>
        <taxon>Magnoliopsida</taxon>
        <taxon>eudicotyledons</taxon>
        <taxon>Gunneridae</taxon>
        <taxon>Pentapetalae</taxon>
        <taxon>rosids</taxon>
        <taxon>malvids</taxon>
        <taxon>Malvales</taxon>
        <taxon>Malvaceae</taxon>
        <taxon>Malvoideae</taxon>
        <taxon>Gossypium</taxon>
    </lineage>
</organism>